<evidence type="ECO:0000256" key="1">
    <source>
        <dbReference type="SAM" id="MobiDB-lite"/>
    </source>
</evidence>
<gene>
    <name evidence="2" type="ORF">TeGR_g11096</name>
</gene>
<dbReference type="EMBL" id="BRYB01000851">
    <property type="protein sequence ID" value="GMI38978.1"/>
    <property type="molecule type" value="Genomic_DNA"/>
</dbReference>
<dbReference type="Proteomes" id="UP001165060">
    <property type="component" value="Unassembled WGS sequence"/>
</dbReference>
<dbReference type="SUPFAM" id="SSF53474">
    <property type="entry name" value="alpha/beta-Hydrolases"/>
    <property type="match status" value="1"/>
</dbReference>
<name>A0ABQ6N2V1_9STRA</name>
<sequence length="173" mass="19274">MTDIMDRRQLKSQLEDAAEPPQSVWPPPASPGLPRLHVSHSMGVSSLLRHSRAIDYNVIISPNTYPPEQAIPAFYSNLSPKMRDRLSRVYPPPVPPPPKDQVRADPFRTLLVQYNRDTLDCCDAVAELLPGCHLHRAQGDHLSGLSGSGEVAEIIERWVQDMILGVLETPPKM</sequence>
<evidence type="ECO:0000313" key="2">
    <source>
        <dbReference type="EMBL" id="GMI38978.1"/>
    </source>
</evidence>
<organism evidence="2 3">
    <name type="scientific">Tetraparma gracilis</name>
    <dbReference type="NCBI Taxonomy" id="2962635"/>
    <lineage>
        <taxon>Eukaryota</taxon>
        <taxon>Sar</taxon>
        <taxon>Stramenopiles</taxon>
        <taxon>Ochrophyta</taxon>
        <taxon>Bolidophyceae</taxon>
        <taxon>Parmales</taxon>
        <taxon>Triparmaceae</taxon>
        <taxon>Tetraparma</taxon>
    </lineage>
</organism>
<comment type="caution">
    <text evidence="2">The sequence shown here is derived from an EMBL/GenBank/DDBJ whole genome shotgun (WGS) entry which is preliminary data.</text>
</comment>
<protein>
    <submittedName>
        <fullName evidence="2">Uncharacterized protein</fullName>
    </submittedName>
</protein>
<feature type="region of interest" description="Disordered" evidence="1">
    <location>
        <begin position="1"/>
        <end position="32"/>
    </location>
</feature>
<accession>A0ABQ6N2V1</accession>
<dbReference type="InterPro" id="IPR029058">
    <property type="entry name" value="AB_hydrolase_fold"/>
</dbReference>
<evidence type="ECO:0000313" key="3">
    <source>
        <dbReference type="Proteomes" id="UP001165060"/>
    </source>
</evidence>
<reference evidence="2 3" key="1">
    <citation type="journal article" date="2023" name="Commun. Biol.">
        <title>Genome analysis of Parmales, the sister group of diatoms, reveals the evolutionary specialization of diatoms from phago-mixotrophs to photoautotrophs.</title>
        <authorList>
            <person name="Ban H."/>
            <person name="Sato S."/>
            <person name="Yoshikawa S."/>
            <person name="Yamada K."/>
            <person name="Nakamura Y."/>
            <person name="Ichinomiya M."/>
            <person name="Sato N."/>
            <person name="Blanc-Mathieu R."/>
            <person name="Endo H."/>
            <person name="Kuwata A."/>
            <person name="Ogata H."/>
        </authorList>
    </citation>
    <scope>NUCLEOTIDE SEQUENCE [LARGE SCALE GENOMIC DNA]</scope>
</reference>
<keyword evidence="3" id="KW-1185">Reference proteome</keyword>
<proteinExistence type="predicted"/>